<dbReference type="EMBL" id="JAWXYC010000007">
    <property type="protein sequence ID" value="MDX5955926.1"/>
    <property type="molecule type" value="Genomic_DNA"/>
</dbReference>
<organism evidence="6 7">
    <name type="scientific">Azospirillum brasilense</name>
    <dbReference type="NCBI Taxonomy" id="192"/>
    <lineage>
        <taxon>Bacteria</taxon>
        <taxon>Pseudomonadati</taxon>
        <taxon>Pseudomonadota</taxon>
        <taxon>Alphaproteobacteria</taxon>
        <taxon>Rhodospirillales</taxon>
        <taxon>Azospirillaceae</taxon>
        <taxon>Azospirillum</taxon>
    </lineage>
</organism>
<gene>
    <name evidence="6" type="ORF">SIM66_32680</name>
</gene>
<dbReference type="CDD" id="cd00038">
    <property type="entry name" value="CAP_ED"/>
    <property type="match status" value="1"/>
</dbReference>
<dbReference type="InterPro" id="IPR036388">
    <property type="entry name" value="WH-like_DNA-bd_sf"/>
</dbReference>
<evidence type="ECO:0000259" key="4">
    <source>
        <dbReference type="PROSITE" id="PS50042"/>
    </source>
</evidence>
<keyword evidence="3" id="KW-0804">Transcription</keyword>
<dbReference type="InterPro" id="IPR014710">
    <property type="entry name" value="RmlC-like_jellyroll"/>
</dbReference>
<feature type="domain" description="Cyclic nucleotide-binding" evidence="4">
    <location>
        <begin position="40"/>
        <end position="160"/>
    </location>
</feature>
<dbReference type="PROSITE" id="PS51063">
    <property type="entry name" value="HTH_CRP_2"/>
    <property type="match status" value="1"/>
</dbReference>
<evidence type="ECO:0000256" key="2">
    <source>
        <dbReference type="ARBA" id="ARBA00023125"/>
    </source>
</evidence>
<dbReference type="InterPro" id="IPR050397">
    <property type="entry name" value="Env_Response_Regulators"/>
</dbReference>
<dbReference type="SMART" id="SM00419">
    <property type="entry name" value="HTH_CRP"/>
    <property type="match status" value="1"/>
</dbReference>
<dbReference type="PROSITE" id="PS50042">
    <property type="entry name" value="CNMP_BINDING_3"/>
    <property type="match status" value="1"/>
</dbReference>
<dbReference type="Pfam" id="PF13545">
    <property type="entry name" value="HTH_Crp_2"/>
    <property type="match status" value="1"/>
</dbReference>
<reference evidence="6 7" key="1">
    <citation type="submission" date="2023-11" db="EMBL/GenBank/DDBJ databases">
        <title>MicrobeMod: A computational toolkit for identifying prokaryotic methylation and restriction-modification with nanopore sequencing.</title>
        <authorList>
            <person name="Crits-Christoph A."/>
            <person name="Kang S.C."/>
            <person name="Lee H."/>
            <person name="Ostrov N."/>
        </authorList>
    </citation>
    <scope>NUCLEOTIDE SEQUENCE [LARGE SCALE GENOMIC DNA]</scope>
    <source>
        <strain evidence="6 7">ATCC 29145</strain>
    </source>
</reference>
<evidence type="ECO:0000259" key="5">
    <source>
        <dbReference type="PROSITE" id="PS51063"/>
    </source>
</evidence>
<accession>A0ABU4PF47</accession>
<evidence type="ECO:0000256" key="1">
    <source>
        <dbReference type="ARBA" id="ARBA00023015"/>
    </source>
</evidence>
<comment type="caution">
    <text evidence="6">The sequence shown here is derived from an EMBL/GenBank/DDBJ whole genome shotgun (WGS) entry which is preliminary data.</text>
</comment>
<dbReference type="InterPro" id="IPR012318">
    <property type="entry name" value="HTH_CRP"/>
</dbReference>
<dbReference type="Gene3D" id="1.10.10.10">
    <property type="entry name" value="Winged helix-like DNA-binding domain superfamily/Winged helix DNA-binding domain"/>
    <property type="match status" value="1"/>
</dbReference>
<sequence length="277" mass="30667">MVCSVKMCAVRDAGLPGARCRSRACRRRRLEPNSLHGLPMFEGLPHDQILHLLSGASIGIHPPRTPLFDAGSTADAFYILLRGRVKLFALTEDGKESIVEIIHPVTTFAEAAMFASGNYPVSAATIEESDLVRVRSKTFLACLKQNPELGRRILAALFRWNRRLDNELRVLKELTPIRRLAGFLLTLVPEEDGAAVIDLPLKKVVIANRLGMEPESLSRALARLRDLGVSSKGRTVEVADIGKLRAFYTDERPAETPRDIPVRARRNLTKVKDATAT</sequence>
<keyword evidence="1" id="KW-0805">Transcription regulation</keyword>
<dbReference type="PANTHER" id="PTHR24567">
    <property type="entry name" value="CRP FAMILY TRANSCRIPTIONAL REGULATORY PROTEIN"/>
    <property type="match status" value="1"/>
</dbReference>
<dbReference type="Pfam" id="PF00027">
    <property type="entry name" value="cNMP_binding"/>
    <property type="match status" value="1"/>
</dbReference>
<evidence type="ECO:0000313" key="6">
    <source>
        <dbReference type="EMBL" id="MDX5955926.1"/>
    </source>
</evidence>
<dbReference type="SUPFAM" id="SSF51206">
    <property type="entry name" value="cAMP-binding domain-like"/>
    <property type="match status" value="1"/>
</dbReference>
<dbReference type="SUPFAM" id="SSF46785">
    <property type="entry name" value="Winged helix' DNA-binding domain"/>
    <property type="match status" value="1"/>
</dbReference>
<dbReference type="RefSeq" id="WP_081650391.1">
    <property type="nucleotide sequence ID" value="NZ_CP012918.1"/>
</dbReference>
<name>A0ABU4PF47_AZOBR</name>
<dbReference type="InterPro" id="IPR000595">
    <property type="entry name" value="cNMP-bd_dom"/>
</dbReference>
<feature type="domain" description="HTH crp-type" evidence="5">
    <location>
        <begin position="174"/>
        <end position="242"/>
    </location>
</feature>
<dbReference type="SMART" id="SM00100">
    <property type="entry name" value="cNMP"/>
    <property type="match status" value="1"/>
</dbReference>
<proteinExistence type="predicted"/>
<evidence type="ECO:0000313" key="7">
    <source>
        <dbReference type="Proteomes" id="UP001277471"/>
    </source>
</evidence>
<evidence type="ECO:0000256" key="3">
    <source>
        <dbReference type="ARBA" id="ARBA00023163"/>
    </source>
</evidence>
<dbReference type="Gene3D" id="2.60.120.10">
    <property type="entry name" value="Jelly Rolls"/>
    <property type="match status" value="1"/>
</dbReference>
<dbReference type="PANTHER" id="PTHR24567:SF74">
    <property type="entry name" value="HTH-TYPE TRANSCRIPTIONAL REGULATOR ARCR"/>
    <property type="match status" value="1"/>
</dbReference>
<dbReference type="InterPro" id="IPR018490">
    <property type="entry name" value="cNMP-bd_dom_sf"/>
</dbReference>
<dbReference type="Proteomes" id="UP001277471">
    <property type="component" value="Unassembled WGS sequence"/>
</dbReference>
<keyword evidence="2" id="KW-0238">DNA-binding</keyword>
<keyword evidence="7" id="KW-1185">Reference proteome</keyword>
<dbReference type="InterPro" id="IPR036390">
    <property type="entry name" value="WH_DNA-bd_sf"/>
</dbReference>
<protein>
    <submittedName>
        <fullName evidence="6">Cyclic nucleotide-binding domain-containing protein</fullName>
    </submittedName>
</protein>